<dbReference type="EMBL" id="BAABHJ010000015">
    <property type="protein sequence ID" value="GAA4610763.1"/>
    <property type="molecule type" value="Genomic_DNA"/>
</dbReference>
<evidence type="ECO:0000313" key="2">
    <source>
        <dbReference type="EMBL" id="GAA4610763.1"/>
    </source>
</evidence>
<dbReference type="InterPro" id="IPR037401">
    <property type="entry name" value="SnoaL-like"/>
</dbReference>
<feature type="domain" description="SnoaL-like" evidence="1">
    <location>
        <begin position="8"/>
        <end position="113"/>
    </location>
</feature>
<comment type="caution">
    <text evidence="2">The sequence shown here is derived from an EMBL/GenBank/DDBJ whole genome shotgun (WGS) entry which is preliminary data.</text>
</comment>
<dbReference type="Gene3D" id="3.10.450.50">
    <property type="match status" value="1"/>
</dbReference>
<dbReference type="Proteomes" id="UP001500212">
    <property type="component" value="Unassembled WGS sequence"/>
</dbReference>
<proteinExistence type="predicted"/>
<dbReference type="RefSeq" id="WP_345357736.1">
    <property type="nucleotide sequence ID" value="NZ_BAABHJ010000015.1"/>
</dbReference>
<dbReference type="CDD" id="cd00531">
    <property type="entry name" value="NTF2_like"/>
    <property type="match status" value="1"/>
</dbReference>
<sequence length="152" mass="16680">MTPREVFERLIEGVTARDWDVLPELYAEDAVVVHPMAASDGPLVGRDALRRHFEHAATLPLRMSARDVVVHETADPEVVIGEFEYAGQVTTTGRRFAIRNVFVLRVRDGLIVEARDYADHARFGVAIGRPPAPLAAALADGPPGDDPLFPDM</sequence>
<dbReference type="Pfam" id="PF12680">
    <property type="entry name" value="SnoaL_2"/>
    <property type="match status" value="1"/>
</dbReference>
<organism evidence="2 3">
    <name type="scientific">Actinoallomurus liliacearum</name>
    <dbReference type="NCBI Taxonomy" id="1080073"/>
    <lineage>
        <taxon>Bacteria</taxon>
        <taxon>Bacillati</taxon>
        <taxon>Actinomycetota</taxon>
        <taxon>Actinomycetes</taxon>
        <taxon>Streptosporangiales</taxon>
        <taxon>Thermomonosporaceae</taxon>
        <taxon>Actinoallomurus</taxon>
    </lineage>
</organism>
<evidence type="ECO:0000313" key="3">
    <source>
        <dbReference type="Proteomes" id="UP001500212"/>
    </source>
</evidence>
<accession>A0ABP8TR75</accession>
<gene>
    <name evidence="2" type="ORF">GCM10023195_45380</name>
</gene>
<keyword evidence="3" id="KW-1185">Reference proteome</keyword>
<name>A0ABP8TR75_9ACTN</name>
<protein>
    <recommendedName>
        <fullName evidence="1">SnoaL-like domain-containing protein</fullName>
    </recommendedName>
</protein>
<dbReference type="InterPro" id="IPR032710">
    <property type="entry name" value="NTF2-like_dom_sf"/>
</dbReference>
<dbReference type="SUPFAM" id="SSF54427">
    <property type="entry name" value="NTF2-like"/>
    <property type="match status" value="1"/>
</dbReference>
<evidence type="ECO:0000259" key="1">
    <source>
        <dbReference type="Pfam" id="PF12680"/>
    </source>
</evidence>
<reference evidence="3" key="1">
    <citation type="journal article" date="2019" name="Int. J. Syst. Evol. Microbiol.">
        <title>The Global Catalogue of Microorganisms (GCM) 10K type strain sequencing project: providing services to taxonomists for standard genome sequencing and annotation.</title>
        <authorList>
            <consortium name="The Broad Institute Genomics Platform"/>
            <consortium name="The Broad Institute Genome Sequencing Center for Infectious Disease"/>
            <person name="Wu L."/>
            <person name="Ma J."/>
        </authorList>
    </citation>
    <scope>NUCLEOTIDE SEQUENCE [LARGE SCALE GENOMIC DNA]</scope>
    <source>
        <strain evidence="3">JCM 17938</strain>
    </source>
</reference>